<feature type="region of interest" description="Disordered" evidence="1">
    <location>
        <begin position="350"/>
        <end position="373"/>
    </location>
</feature>
<evidence type="ECO:0000313" key="2">
    <source>
        <dbReference type="EMBL" id="GAA3364466.1"/>
    </source>
</evidence>
<feature type="compositionally biased region" description="Low complexity" evidence="1">
    <location>
        <begin position="263"/>
        <end position="279"/>
    </location>
</feature>
<evidence type="ECO:0008006" key="4">
    <source>
        <dbReference type="Google" id="ProtNLM"/>
    </source>
</evidence>
<protein>
    <recommendedName>
        <fullName evidence="4">Meckel syndrome type 1 protein</fullName>
    </recommendedName>
</protein>
<evidence type="ECO:0000256" key="1">
    <source>
        <dbReference type="SAM" id="MobiDB-lite"/>
    </source>
</evidence>
<proteinExistence type="predicted"/>
<feature type="region of interest" description="Disordered" evidence="1">
    <location>
        <begin position="89"/>
        <end position="109"/>
    </location>
</feature>
<feature type="region of interest" description="Disordered" evidence="1">
    <location>
        <begin position="124"/>
        <end position="161"/>
    </location>
</feature>
<dbReference type="EMBL" id="BAAAYK010000038">
    <property type="protein sequence ID" value="GAA3364466.1"/>
    <property type="molecule type" value="Genomic_DNA"/>
</dbReference>
<dbReference type="RefSeq" id="WP_344930920.1">
    <property type="nucleotide sequence ID" value="NZ_BAAAYK010000038.1"/>
</dbReference>
<feature type="compositionally biased region" description="Pro residues" evidence="1">
    <location>
        <begin position="234"/>
        <end position="262"/>
    </location>
</feature>
<name>A0ABP6S016_9PSEU</name>
<keyword evidence="3" id="KW-1185">Reference proteome</keyword>
<accession>A0ABP6S016</accession>
<comment type="caution">
    <text evidence="2">The sequence shown here is derived from an EMBL/GenBank/DDBJ whole genome shotgun (WGS) entry which is preliminary data.</text>
</comment>
<reference evidence="3" key="1">
    <citation type="journal article" date="2019" name="Int. J. Syst. Evol. Microbiol.">
        <title>The Global Catalogue of Microorganisms (GCM) 10K type strain sequencing project: providing services to taxonomists for standard genome sequencing and annotation.</title>
        <authorList>
            <consortium name="The Broad Institute Genomics Platform"/>
            <consortium name="The Broad Institute Genome Sequencing Center for Infectious Disease"/>
            <person name="Wu L."/>
            <person name="Ma J."/>
        </authorList>
    </citation>
    <scope>NUCLEOTIDE SEQUENCE [LARGE SCALE GENOMIC DNA]</scope>
    <source>
        <strain evidence="3">JCM 9687</strain>
    </source>
</reference>
<organism evidence="2 3">
    <name type="scientific">Saccharopolyspora gregorii</name>
    <dbReference type="NCBI Taxonomy" id="33914"/>
    <lineage>
        <taxon>Bacteria</taxon>
        <taxon>Bacillati</taxon>
        <taxon>Actinomycetota</taxon>
        <taxon>Actinomycetes</taxon>
        <taxon>Pseudonocardiales</taxon>
        <taxon>Pseudonocardiaceae</taxon>
        <taxon>Saccharopolyspora</taxon>
    </lineage>
</organism>
<feature type="compositionally biased region" description="Polar residues" evidence="1">
    <location>
        <begin position="360"/>
        <end position="373"/>
    </location>
</feature>
<feature type="region of interest" description="Disordered" evidence="1">
    <location>
        <begin position="224"/>
        <end position="338"/>
    </location>
</feature>
<feature type="compositionally biased region" description="Low complexity" evidence="1">
    <location>
        <begin position="307"/>
        <end position="325"/>
    </location>
</feature>
<feature type="compositionally biased region" description="Low complexity" evidence="1">
    <location>
        <begin position="126"/>
        <end position="136"/>
    </location>
</feature>
<evidence type="ECO:0000313" key="3">
    <source>
        <dbReference type="Proteomes" id="UP001500483"/>
    </source>
</evidence>
<feature type="region of interest" description="Disordered" evidence="1">
    <location>
        <begin position="1"/>
        <end position="22"/>
    </location>
</feature>
<sequence length="373" mass="36694">MQPRRKVEPDQQMSDSLRTAGGGRGWRLLARTLVVAGAAAAGSSVGWFAGNAGADPVLVDLPAASGGAHESTSDRVADLVPDPAAEPEHRIAAPEHRTDPPERADDLPRPVRQVGTVVHHIAEPLARAAEPASEPDAAPRPDESEVDAPDPAADPGRFSLDDLAPQHLVGSVAEAEPVSTALHGAGSLLRPVRGALVPEPGADRPAPLEGLTRPVADGLGKLTAPLWHGVSPGAPAPPAPPAPLPAPGPAPAEPRLPDPPAPATGALPAPANPAAGPATGSAVFTAPGTSEVAAAPAAPGHRAPWSPGKAVTTPPATGTAGHTSDGSGGNGGVGMTRPLPAAAAGLTALRSAGRAADSALNGTSAPSPGTTPD</sequence>
<dbReference type="Proteomes" id="UP001500483">
    <property type="component" value="Unassembled WGS sequence"/>
</dbReference>
<gene>
    <name evidence="2" type="ORF">GCM10020366_60440</name>
</gene>